<dbReference type="Gene3D" id="1.25.40.10">
    <property type="entry name" value="Tetratricopeptide repeat domain"/>
    <property type="match status" value="2"/>
</dbReference>
<comment type="caution">
    <text evidence="2">The sequence shown here is derived from an EMBL/GenBank/DDBJ whole genome shotgun (WGS) entry which is preliminary data.</text>
</comment>
<dbReference type="InterPro" id="IPR029058">
    <property type="entry name" value="AB_hydrolase_fold"/>
</dbReference>
<evidence type="ECO:0000313" key="2">
    <source>
        <dbReference type="EMBL" id="KAF9692649.1"/>
    </source>
</evidence>
<feature type="transmembrane region" description="Helical" evidence="1">
    <location>
        <begin position="48"/>
        <end position="66"/>
    </location>
</feature>
<keyword evidence="3" id="KW-1185">Reference proteome</keyword>
<reference evidence="2" key="2">
    <citation type="submission" date="2020-09" db="EMBL/GenBank/DDBJ databases">
        <title>Reference genome assembly for Australian Ascochyta lentis isolate Al4.</title>
        <authorList>
            <person name="Lee R.C."/>
            <person name="Farfan-Caceres L.M."/>
            <person name="Debler J.W."/>
            <person name="Williams A.H."/>
            <person name="Henares B.M."/>
        </authorList>
    </citation>
    <scope>NUCLEOTIDE SEQUENCE</scope>
    <source>
        <strain evidence="2">Al4</strain>
    </source>
</reference>
<feature type="transmembrane region" description="Helical" evidence="1">
    <location>
        <begin position="78"/>
        <end position="101"/>
    </location>
</feature>
<dbReference type="InterPro" id="IPR027417">
    <property type="entry name" value="P-loop_NTPase"/>
</dbReference>
<dbReference type="SUPFAM" id="SSF53474">
    <property type="entry name" value="alpha/beta-Hydrolases"/>
    <property type="match status" value="1"/>
</dbReference>
<organism evidence="2 3">
    <name type="scientific">Ascochyta lentis</name>
    <dbReference type="NCBI Taxonomy" id="205686"/>
    <lineage>
        <taxon>Eukaryota</taxon>
        <taxon>Fungi</taxon>
        <taxon>Dikarya</taxon>
        <taxon>Ascomycota</taxon>
        <taxon>Pezizomycotina</taxon>
        <taxon>Dothideomycetes</taxon>
        <taxon>Pleosporomycetidae</taxon>
        <taxon>Pleosporales</taxon>
        <taxon>Pleosporineae</taxon>
        <taxon>Didymellaceae</taxon>
        <taxon>Ascochyta</taxon>
    </lineage>
</organism>
<dbReference type="InterPro" id="IPR019734">
    <property type="entry name" value="TPR_rpt"/>
</dbReference>
<reference evidence="2" key="1">
    <citation type="submission" date="2018-12" db="EMBL/GenBank/DDBJ databases">
        <authorList>
            <person name="Syme R.A."/>
            <person name="Farfan-Caceres L."/>
            <person name="Lichtenzveig J."/>
        </authorList>
    </citation>
    <scope>NUCLEOTIDE SEQUENCE</scope>
    <source>
        <strain evidence="2">Al4</strain>
    </source>
</reference>
<protein>
    <recommendedName>
        <fullName evidence="4">NB-ARC domain-containing protein</fullName>
    </recommendedName>
</protein>
<proteinExistence type="predicted"/>
<dbReference type="PRINTS" id="PR00364">
    <property type="entry name" value="DISEASERSIST"/>
</dbReference>
<gene>
    <name evidence="2" type="ORF">EKO04_009692</name>
</gene>
<dbReference type="InterPro" id="IPR011990">
    <property type="entry name" value="TPR-like_helical_dom_sf"/>
</dbReference>
<dbReference type="OrthoDB" id="674604at2759"/>
<accession>A0A8H7MDY5</accession>
<dbReference type="AlphaFoldDB" id="A0A8H7MDY5"/>
<dbReference type="PANTHER" id="PTHR46082">
    <property type="entry name" value="ATP/GTP-BINDING PROTEIN-RELATED"/>
    <property type="match status" value="1"/>
</dbReference>
<dbReference type="GO" id="GO:0043531">
    <property type="term" value="F:ADP binding"/>
    <property type="evidence" value="ECO:0007669"/>
    <property type="project" value="InterPro"/>
</dbReference>
<dbReference type="SUPFAM" id="SSF52540">
    <property type="entry name" value="P-loop containing nucleoside triphosphate hydrolases"/>
    <property type="match status" value="1"/>
</dbReference>
<sequence length="1107" mass="124969">MPVAQDLIINSLDKGELAKATFTNTIIVIPTLFLGLFVASLWSIDHYWRNLTVSWLATVSVVYFTAANYHGTTLMQRVWLFALAFTLLLWSILLTPVQLLIRSAEERIPTAQVEVILDPLKYGSSSSSITAEYVIIAEVSYEQMIEDHEQHYRSTHWLRDVLALQFSTCRIAQVNHDTRWDAHSPVQSLRDYGQTILDSISRLRVDAVEQKRPLVLIGHSFGGILIKKALTLAAEQSHNARLHSVASSTGAIFFFGTPHKGSNFALLGTLSSHFSYWLGSRSDLLEFLTPSSTELSDLHMTFLTHYKLAFICNFFETKPMEIFGIPLSLVVTKDSAVIDGHLSVALTANHKSLQRFKSAEDPNYGVFKSYLEEGLEFIFKMAERRRIKSQYSIPFRLKGAPMSGQFVGRVRQLEDMSEFFKSPSVISRRRVLVLQGLGGIGKTQLAIEYAVQSQQAYNAILWTNGRTETALRLSLAGLAEQIPLSHVLDSFGKLKKGDSGLDQAITAVTRWFEEENNTKWLLVVDNVDSQVTTVVGSDEGRDDSYDIRKYIPSNTRGHILITTRLSRLRRLGSGMNVMELDPDEGLKVLCQASGRSADETGCSEIVKKLHGLPLALSHAGAYMNEAGISAAKYIEHYNQKSSLLLEQDDSLTYEHGSISSSWEISFAGADSRSPYAGKLLMLWAFLDNFDVWWGLFESALDNKNGLALVQKRIQTSAIDEEEPLEQLTEPTDWLTAIASQETIFMEVIRVLREFSLVQSSNDDSSSLSIHPVVHKWAIGRQDTQKWHENLDRAVTVVGRAVPLAHHTNAWLLQRRLTPTIDRLVRILKKADHSRLSCFDSMVGLAFFEFDRGHFTSAKALYQIIIPGLQKKLGLEHPRTVKSTHDQALCYRVLGEYEKAEAIWKWTLEVTTRLDGEDAEVSLRALDDLGRLRMVQGRLSEAHEFLSRSLHGKLRTQPNVVETFDTMRQLGLVCQQSGKLDEAYELHQTALRHFEKELGSNHTWTLLAIRDVGVLYHRYGRLEEAAVFLRRSLEIMETQLGSAHHYVLEILEDLAKLLEDMGSIKMAEKVYVKALDGYTSSSMGTEDKLDVLRTSIDRLRTKREDKKR</sequence>
<evidence type="ECO:0000256" key="1">
    <source>
        <dbReference type="SAM" id="Phobius"/>
    </source>
</evidence>
<dbReference type="Gene3D" id="3.40.50.1820">
    <property type="entry name" value="alpha/beta hydrolase"/>
    <property type="match status" value="1"/>
</dbReference>
<keyword evidence="1" id="KW-0472">Membrane</keyword>
<dbReference type="PANTHER" id="PTHR46082:SF6">
    <property type="entry name" value="AAA+ ATPASE DOMAIN-CONTAINING PROTEIN-RELATED"/>
    <property type="match status" value="1"/>
</dbReference>
<name>A0A8H7MDY5_9PLEO</name>
<keyword evidence="1" id="KW-1133">Transmembrane helix</keyword>
<evidence type="ECO:0008006" key="4">
    <source>
        <dbReference type="Google" id="ProtNLM"/>
    </source>
</evidence>
<dbReference type="SMART" id="SM00028">
    <property type="entry name" value="TPR"/>
    <property type="match status" value="4"/>
</dbReference>
<dbReference type="SUPFAM" id="SSF48452">
    <property type="entry name" value="TPR-like"/>
    <property type="match status" value="2"/>
</dbReference>
<dbReference type="EMBL" id="RZGK01000018">
    <property type="protein sequence ID" value="KAF9692649.1"/>
    <property type="molecule type" value="Genomic_DNA"/>
</dbReference>
<evidence type="ECO:0000313" key="3">
    <source>
        <dbReference type="Proteomes" id="UP000651452"/>
    </source>
</evidence>
<dbReference type="Proteomes" id="UP000651452">
    <property type="component" value="Unassembled WGS sequence"/>
</dbReference>
<keyword evidence="1" id="KW-0812">Transmembrane</keyword>
<feature type="transmembrane region" description="Helical" evidence="1">
    <location>
        <begin position="21"/>
        <end position="42"/>
    </location>
</feature>
<dbReference type="InterPro" id="IPR053137">
    <property type="entry name" value="NLR-like"/>
</dbReference>
<dbReference type="Pfam" id="PF13424">
    <property type="entry name" value="TPR_12"/>
    <property type="match status" value="1"/>
</dbReference>
<dbReference type="Gene3D" id="3.40.50.300">
    <property type="entry name" value="P-loop containing nucleotide triphosphate hydrolases"/>
    <property type="match status" value="1"/>
</dbReference>